<keyword evidence="2" id="KW-0378">Hydrolase</keyword>
<name>A0A455SY84_9CHLR</name>
<dbReference type="Pfam" id="PF00561">
    <property type="entry name" value="Abhydrolase_1"/>
    <property type="match status" value="1"/>
</dbReference>
<accession>A0A455SY84</accession>
<dbReference type="PRINTS" id="PR00111">
    <property type="entry name" value="ABHYDROLASE"/>
</dbReference>
<dbReference type="GO" id="GO:0047372">
    <property type="term" value="F:monoacylglycerol lipase activity"/>
    <property type="evidence" value="ECO:0007669"/>
    <property type="project" value="TreeGrafter"/>
</dbReference>
<gene>
    <name evidence="2" type="ORF">KTA_08390</name>
</gene>
<dbReference type="InterPro" id="IPR000073">
    <property type="entry name" value="AB_hydrolase_1"/>
</dbReference>
<organism evidence="2">
    <name type="scientific">Thermogemmatispora argillosa</name>
    <dbReference type="NCBI Taxonomy" id="2045280"/>
    <lineage>
        <taxon>Bacteria</taxon>
        <taxon>Bacillati</taxon>
        <taxon>Chloroflexota</taxon>
        <taxon>Ktedonobacteria</taxon>
        <taxon>Thermogemmatisporales</taxon>
        <taxon>Thermogemmatisporaceae</taxon>
        <taxon>Thermogemmatispora</taxon>
    </lineage>
</organism>
<dbReference type="EMBL" id="AP019377">
    <property type="protein sequence ID" value="BBH92640.1"/>
    <property type="molecule type" value="Genomic_DNA"/>
</dbReference>
<dbReference type="PRINTS" id="PR00412">
    <property type="entry name" value="EPOXHYDRLASE"/>
</dbReference>
<evidence type="ECO:0000313" key="2">
    <source>
        <dbReference type="EMBL" id="BBH92640.1"/>
    </source>
</evidence>
<dbReference type="GO" id="GO:0046464">
    <property type="term" value="P:acylglycerol catabolic process"/>
    <property type="evidence" value="ECO:0007669"/>
    <property type="project" value="TreeGrafter"/>
</dbReference>
<proteinExistence type="predicted"/>
<reference evidence="2" key="1">
    <citation type="submission" date="2018-12" db="EMBL/GenBank/DDBJ databases">
        <title>Novel natural products biosynthetic potential of the class Ktedonobacteria.</title>
        <authorList>
            <person name="Zheng Y."/>
            <person name="Saitou A."/>
            <person name="Wang C.M."/>
            <person name="Toyoda A."/>
            <person name="Minakuchi Y."/>
            <person name="Sekiguchi Y."/>
            <person name="Ueda K."/>
            <person name="Takano H."/>
            <person name="Sakai Y."/>
            <person name="Yokota A."/>
            <person name="Yabe S."/>
        </authorList>
    </citation>
    <scope>NUCLEOTIDE SEQUENCE</scope>
    <source>
        <strain evidence="2">A3-2</strain>
    </source>
</reference>
<dbReference type="AlphaFoldDB" id="A0A455SY84"/>
<feature type="domain" description="AB hydrolase-1" evidence="1">
    <location>
        <begin position="32"/>
        <end position="275"/>
    </location>
</feature>
<dbReference type="InterPro" id="IPR029058">
    <property type="entry name" value="AB_hydrolase_fold"/>
</dbReference>
<sequence>MPTSVLLPGISQRRCRTARLEIAYLEAGSGEPTLILIHGNCSSALFFQDLMLALAALGYHVYAPDMRGYGDSQTLPIDATRGVRDLSDDLASFAEALGLSSFYLLGWSLGGNVAMQYAIDYPGRLHGLILEATGSPFGFGGTRGVEGRPVWPDFAGSGGGTANADFVQRLAAGDRSAEQGSPRAVMNNFYFKPPFRVDPEREEIYVSAILSTRTGSGNYPGDSLPSPNWPYVAPGRQGVNNALSPAYLRQTALIELSPKPPILWIHGADDRIVSDASSFDIGYLGQLGIVPGWPGPDRYPPQPMKAQIRHFLERYRRQGGLYHELLLSDCGHAPHIEKPQQVLEAIRDFLSAHSRR</sequence>
<dbReference type="InterPro" id="IPR000639">
    <property type="entry name" value="Epox_hydrolase-like"/>
</dbReference>
<dbReference type="Gene3D" id="3.40.50.1820">
    <property type="entry name" value="alpha/beta hydrolase"/>
    <property type="match status" value="1"/>
</dbReference>
<dbReference type="InterPro" id="IPR050266">
    <property type="entry name" value="AB_hydrolase_sf"/>
</dbReference>
<dbReference type="PANTHER" id="PTHR43798:SF33">
    <property type="entry name" value="HYDROLASE, PUTATIVE (AFU_ORTHOLOGUE AFUA_2G14860)-RELATED"/>
    <property type="match status" value="1"/>
</dbReference>
<protein>
    <submittedName>
        <fullName evidence="2">Alpha/beta hydrolase</fullName>
    </submittedName>
</protein>
<evidence type="ECO:0000259" key="1">
    <source>
        <dbReference type="Pfam" id="PF00561"/>
    </source>
</evidence>
<dbReference type="GO" id="GO:0016020">
    <property type="term" value="C:membrane"/>
    <property type="evidence" value="ECO:0007669"/>
    <property type="project" value="TreeGrafter"/>
</dbReference>
<dbReference type="SUPFAM" id="SSF53474">
    <property type="entry name" value="alpha/beta-Hydrolases"/>
    <property type="match status" value="1"/>
</dbReference>
<dbReference type="PANTHER" id="PTHR43798">
    <property type="entry name" value="MONOACYLGLYCEROL LIPASE"/>
    <property type="match status" value="1"/>
</dbReference>